<protein>
    <recommendedName>
        <fullName evidence="3">DUF4232 domain-containing protein</fullName>
    </recommendedName>
</protein>
<sequence length="214" mass="21254">MRMTNMRVKNGLLLTMAAASVFLLSGCFQSQAQPSGSAVPSDTALASSSPSASASSTPTSSGSATPSSTGTTASGVALCKAGSLTASVDSTGGGAAGSVYMKLILTNSGTEPCVLNGFPGVSLTSGATGDPIGAAAARDDSQPVTQVVLAPGKAGFAQLRYTQAGNYPECTQTPAAGFRVYPPEDTASLFIPQQRTGCSNTNINLLSVQAFQAG</sequence>
<evidence type="ECO:0000256" key="1">
    <source>
        <dbReference type="SAM" id="MobiDB-lite"/>
    </source>
</evidence>
<keyword evidence="2" id="KW-0732">Signal</keyword>
<comment type="caution">
    <text evidence="4">The sequence shown here is derived from an EMBL/GenBank/DDBJ whole genome shotgun (WGS) entry which is preliminary data.</text>
</comment>
<feature type="signal peptide" evidence="2">
    <location>
        <begin position="1"/>
        <end position="32"/>
    </location>
</feature>
<accession>A0ABP9SLV7</accession>
<feature type="domain" description="DUF4232" evidence="3">
    <location>
        <begin position="79"/>
        <end position="212"/>
    </location>
</feature>
<proteinExistence type="predicted"/>
<feature type="chain" id="PRO_5045628737" description="DUF4232 domain-containing protein" evidence="2">
    <location>
        <begin position="33"/>
        <end position="214"/>
    </location>
</feature>
<organism evidence="4 5">
    <name type="scientific">Arthrobacter gyeryongensis</name>
    <dbReference type="NCBI Taxonomy" id="1650592"/>
    <lineage>
        <taxon>Bacteria</taxon>
        <taxon>Bacillati</taxon>
        <taxon>Actinomycetota</taxon>
        <taxon>Actinomycetes</taxon>
        <taxon>Micrococcales</taxon>
        <taxon>Micrococcaceae</taxon>
        <taxon>Arthrobacter</taxon>
    </lineage>
</organism>
<dbReference type="InterPro" id="IPR025326">
    <property type="entry name" value="DUF4232"/>
</dbReference>
<gene>
    <name evidence="4" type="ORF">GCM10023346_36940</name>
</gene>
<dbReference type="Proteomes" id="UP001500200">
    <property type="component" value="Unassembled WGS sequence"/>
</dbReference>
<keyword evidence="5" id="KW-1185">Reference proteome</keyword>
<evidence type="ECO:0000256" key="2">
    <source>
        <dbReference type="SAM" id="SignalP"/>
    </source>
</evidence>
<dbReference type="Pfam" id="PF14016">
    <property type="entry name" value="DUF4232"/>
    <property type="match status" value="1"/>
</dbReference>
<feature type="compositionally biased region" description="Low complexity" evidence="1">
    <location>
        <begin position="46"/>
        <end position="69"/>
    </location>
</feature>
<feature type="region of interest" description="Disordered" evidence="1">
    <location>
        <begin position="38"/>
        <end position="69"/>
    </location>
</feature>
<evidence type="ECO:0000313" key="5">
    <source>
        <dbReference type="Proteomes" id="UP001500200"/>
    </source>
</evidence>
<dbReference type="EMBL" id="BAABKK010000026">
    <property type="protein sequence ID" value="GAA5198800.1"/>
    <property type="molecule type" value="Genomic_DNA"/>
</dbReference>
<name>A0ABP9SLV7_9MICC</name>
<evidence type="ECO:0000259" key="3">
    <source>
        <dbReference type="Pfam" id="PF14016"/>
    </source>
</evidence>
<dbReference type="PROSITE" id="PS51257">
    <property type="entry name" value="PROKAR_LIPOPROTEIN"/>
    <property type="match status" value="1"/>
</dbReference>
<reference evidence="5" key="1">
    <citation type="journal article" date="2019" name="Int. J. Syst. Evol. Microbiol.">
        <title>The Global Catalogue of Microorganisms (GCM) 10K type strain sequencing project: providing services to taxonomists for standard genome sequencing and annotation.</title>
        <authorList>
            <consortium name="The Broad Institute Genomics Platform"/>
            <consortium name="The Broad Institute Genome Sequencing Center for Infectious Disease"/>
            <person name="Wu L."/>
            <person name="Ma J."/>
        </authorList>
    </citation>
    <scope>NUCLEOTIDE SEQUENCE [LARGE SCALE GENOMIC DNA]</scope>
    <source>
        <strain evidence="5">JCM 18514</strain>
    </source>
</reference>
<evidence type="ECO:0000313" key="4">
    <source>
        <dbReference type="EMBL" id="GAA5198800.1"/>
    </source>
</evidence>